<feature type="transmembrane region" description="Helical" evidence="1">
    <location>
        <begin position="161"/>
        <end position="180"/>
    </location>
</feature>
<feature type="transmembrane region" description="Helical" evidence="1">
    <location>
        <begin position="83"/>
        <end position="101"/>
    </location>
</feature>
<comment type="caution">
    <text evidence="2">The sequence shown here is derived from an EMBL/GenBank/DDBJ whole genome shotgun (WGS) entry which is preliminary data.</text>
</comment>
<proteinExistence type="predicted"/>
<name>A0A2A2JJ53_9BILA</name>
<keyword evidence="1" id="KW-0472">Membrane</keyword>
<feature type="transmembrane region" description="Helical" evidence="1">
    <location>
        <begin position="57"/>
        <end position="77"/>
    </location>
</feature>
<organism evidence="2 3">
    <name type="scientific">Diploscapter pachys</name>
    <dbReference type="NCBI Taxonomy" id="2018661"/>
    <lineage>
        <taxon>Eukaryota</taxon>
        <taxon>Metazoa</taxon>
        <taxon>Ecdysozoa</taxon>
        <taxon>Nematoda</taxon>
        <taxon>Chromadorea</taxon>
        <taxon>Rhabditida</taxon>
        <taxon>Rhabditina</taxon>
        <taxon>Rhabditomorpha</taxon>
        <taxon>Rhabditoidea</taxon>
        <taxon>Rhabditidae</taxon>
        <taxon>Diploscapter</taxon>
    </lineage>
</organism>
<evidence type="ECO:0000313" key="2">
    <source>
        <dbReference type="EMBL" id="PAV61776.1"/>
    </source>
</evidence>
<sequence length="211" mass="23985">MPSTSIVYNAMGKDESTASIVSEPPELAEQDVTSQQPEPAPKSPFVRNFKTWFDANLIYLLMYLWYLGQFTSPFLLFTMVYPSWFSIICNLAGSILTGSYLKCTNTIVKSMKKQRRLLVKYGLLAVHWNIMTVGSIILIYICRKNPDAFSSKASKLHECPSYNALFLLVLFTFAIDFFTYKIIMAYRAHRNAPVANPQPTADDPEPLLRQS</sequence>
<feature type="transmembrane region" description="Helical" evidence="1">
    <location>
        <begin position="121"/>
        <end position="141"/>
    </location>
</feature>
<evidence type="ECO:0000256" key="1">
    <source>
        <dbReference type="SAM" id="Phobius"/>
    </source>
</evidence>
<accession>A0A2A2JJ53</accession>
<dbReference type="Proteomes" id="UP000218231">
    <property type="component" value="Unassembled WGS sequence"/>
</dbReference>
<keyword evidence="1" id="KW-1133">Transmembrane helix</keyword>
<gene>
    <name evidence="2" type="ORF">WR25_21370</name>
</gene>
<keyword evidence="1" id="KW-0812">Transmembrane</keyword>
<dbReference type="AlphaFoldDB" id="A0A2A2JJ53"/>
<evidence type="ECO:0000313" key="3">
    <source>
        <dbReference type="Proteomes" id="UP000218231"/>
    </source>
</evidence>
<dbReference type="EMBL" id="LIAE01010399">
    <property type="protein sequence ID" value="PAV61776.1"/>
    <property type="molecule type" value="Genomic_DNA"/>
</dbReference>
<keyword evidence="3" id="KW-1185">Reference proteome</keyword>
<reference evidence="2 3" key="1">
    <citation type="journal article" date="2017" name="Curr. Biol.">
        <title>Genome architecture and evolution of a unichromosomal asexual nematode.</title>
        <authorList>
            <person name="Fradin H."/>
            <person name="Zegar C."/>
            <person name="Gutwein M."/>
            <person name="Lucas J."/>
            <person name="Kovtun M."/>
            <person name="Corcoran D."/>
            <person name="Baugh L.R."/>
            <person name="Kiontke K."/>
            <person name="Gunsalus K."/>
            <person name="Fitch D.H."/>
            <person name="Piano F."/>
        </authorList>
    </citation>
    <scope>NUCLEOTIDE SEQUENCE [LARGE SCALE GENOMIC DNA]</scope>
    <source>
        <strain evidence="2">PF1309</strain>
    </source>
</reference>
<protein>
    <submittedName>
        <fullName evidence="2">Uncharacterized protein</fullName>
    </submittedName>
</protein>